<dbReference type="Proteomes" id="UP001597368">
    <property type="component" value="Unassembled WGS sequence"/>
</dbReference>
<organism evidence="1 2">
    <name type="scientific">Nonomuraea mangrovi</name>
    <dbReference type="NCBI Taxonomy" id="2316207"/>
    <lineage>
        <taxon>Bacteria</taxon>
        <taxon>Bacillati</taxon>
        <taxon>Actinomycetota</taxon>
        <taxon>Actinomycetes</taxon>
        <taxon>Streptosporangiales</taxon>
        <taxon>Streptosporangiaceae</taxon>
        <taxon>Nonomuraea</taxon>
    </lineage>
</organism>
<accession>A0ABW4T9S5</accession>
<sequence length="50" mass="5247">MTRRAMASSTVGAGPNSWACQRVSATGQRGVDLAGVAQVQRLVVHRVPGR</sequence>
<protein>
    <submittedName>
        <fullName evidence="1">Uncharacterized protein</fullName>
    </submittedName>
</protein>
<comment type="caution">
    <text evidence="1">The sequence shown here is derived from an EMBL/GenBank/DDBJ whole genome shotgun (WGS) entry which is preliminary data.</text>
</comment>
<gene>
    <name evidence="1" type="ORF">ACFSKW_45140</name>
</gene>
<name>A0ABW4T9S5_9ACTN</name>
<proteinExistence type="predicted"/>
<dbReference type="EMBL" id="JBHUFV010000068">
    <property type="protein sequence ID" value="MFD1938675.1"/>
    <property type="molecule type" value="Genomic_DNA"/>
</dbReference>
<reference evidence="2" key="1">
    <citation type="journal article" date="2019" name="Int. J. Syst. Evol. Microbiol.">
        <title>The Global Catalogue of Microorganisms (GCM) 10K type strain sequencing project: providing services to taxonomists for standard genome sequencing and annotation.</title>
        <authorList>
            <consortium name="The Broad Institute Genomics Platform"/>
            <consortium name="The Broad Institute Genome Sequencing Center for Infectious Disease"/>
            <person name="Wu L."/>
            <person name="Ma J."/>
        </authorList>
    </citation>
    <scope>NUCLEOTIDE SEQUENCE [LARGE SCALE GENOMIC DNA]</scope>
    <source>
        <strain evidence="2">ICMP 6774ER</strain>
    </source>
</reference>
<keyword evidence="2" id="KW-1185">Reference proteome</keyword>
<evidence type="ECO:0000313" key="2">
    <source>
        <dbReference type="Proteomes" id="UP001597368"/>
    </source>
</evidence>
<evidence type="ECO:0000313" key="1">
    <source>
        <dbReference type="EMBL" id="MFD1938675.1"/>
    </source>
</evidence>